<dbReference type="EMBL" id="ML210254">
    <property type="protein sequence ID" value="TFK21938.1"/>
    <property type="molecule type" value="Genomic_DNA"/>
</dbReference>
<gene>
    <name evidence="1" type="ORF">FA15DRAFT_644892</name>
</gene>
<keyword evidence="2" id="KW-1185">Reference proteome</keyword>
<dbReference type="OrthoDB" id="2913041at2759"/>
<sequence length="220" mass="24888">MQRKADQGRTFQHEDTKPMHPQLDFDNFHELIPQLSFAYSQGAYTPRSTYSLEFLPGMNRFTHFVKVVAATKHRKAGDIAIEVDQTTQAHSLFLSVHIRHSRKRRTRSGRHVRILPRNHTILTHQQLIAARQFISMALPYPERLESGSHALVTAPKADGTIADIMSIVVCYLSCASSMPVAEVSNEVDEDMQLRDHGWRSAIGEDGIDIVKQCVEGEWVG</sequence>
<dbReference type="AlphaFoldDB" id="A0A5C3L163"/>
<proteinExistence type="predicted"/>
<accession>A0A5C3L163</accession>
<protein>
    <submittedName>
        <fullName evidence="1">Uncharacterized protein</fullName>
    </submittedName>
</protein>
<reference evidence="1 2" key="1">
    <citation type="journal article" date="2019" name="Nat. Ecol. Evol.">
        <title>Megaphylogeny resolves global patterns of mushroom evolution.</title>
        <authorList>
            <person name="Varga T."/>
            <person name="Krizsan K."/>
            <person name="Foldi C."/>
            <person name="Dima B."/>
            <person name="Sanchez-Garcia M."/>
            <person name="Sanchez-Ramirez S."/>
            <person name="Szollosi G.J."/>
            <person name="Szarkandi J.G."/>
            <person name="Papp V."/>
            <person name="Albert L."/>
            <person name="Andreopoulos W."/>
            <person name="Angelini C."/>
            <person name="Antonin V."/>
            <person name="Barry K.W."/>
            <person name="Bougher N.L."/>
            <person name="Buchanan P."/>
            <person name="Buyck B."/>
            <person name="Bense V."/>
            <person name="Catcheside P."/>
            <person name="Chovatia M."/>
            <person name="Cooper J."/>
            <person name="Damon W."/>
            <person name="Desjardin D."/>
            <person name="Finy P."/>
            <person name="Geml J."/>
            <person name="Haridas S."/>
            <person name="Hughes K."/>
            <person name="Justo A."/>
            <person name="Karasinski D."/>
            <person name="Kautmanova I."/>
            <person name="Kiss B."/>
            <person name="Kocsube S."/>
            <person name="Kotiranta H."/>
            <person name="LaButti K.M."/>
            <person name="Lechner B.E."/>
            <person name="Liimatainen K."/>
            <person name="Lipzen A."/>
            <person name="Lukacs Z."/>
            <person name="Mihaltcheva S."/>
            <person name="Morgado L.N."/>
            <person name="Niskanen T."/>
            <person name="Noordeloos M.E."/>
            <person name="Ohm R.A."/>
            <person name="Ortiz-Santana B."/>
            <person name="Ovrebo C."/>
            <person name="Racz N."/>
            <person name="Riley R."/>
            <person name="Savchenko A."/>
            <person name="Shiryaev A."/>
            <person name="Soop K."/>
            <person name="Spirin V."/>
            <person name="Szebenyi C."/>
            <person name="Tomsovsky M."/>
            <person name="Tulloss R.E."/>
            <person name="Uehling J."/>
            <person name="Grigoriev I.V."/>
            <person name="Vagvolgyi C."/>
            <person name="Papp T."/>
            <person name="Martin F.M."/>
            <person name="Miettinen O."/>
            <person name="Hibbett D.S."/>
            <person name="Nagy L.G."/>
        </authorList>
    </citation>
    <scope>NUCLEOTIDE SEQUENCE [LARGE SCALE GENOMIC DNA]</scope>
    <source>
        <strain evidence="1 2">CBS 121175</strain>
    </source>
</reference>
<organism evidence="1 2">
    <name type="scientific">Coprinopsis marcescibilis</name>
    <name type="common">Agaric fungus</name>
    <name type="synonym">Psathyrella marcescibilis</name>
    <dbReference type="NCBI Taxonomy" id="230819"/>
    <lineage>
        <taxon>Eukaryota</taxon>
        <taxon>Fungi</taxon>
        <taxon>Dikarya</taxon>
        <taxon>Basidiomycota</taxon>
        <taxon>Agaricomycotina</taxon>
        <taxon>Agaricomycetes</taxon>
        <taxon>Agaricomycetidae</taxon>
        <taxon>Agaricales</taxon>
        <taxon>Agaricineae</taxon>
        <taxon>Psathyrellaceae</taxon>
        <taxon>Coprinopsis</taxon>
    </lineage>
</organism>
<evidence type="ECO:0000313" key="2">
    <source>
        <dbReference type="Proteomes" id="UP000307440"/>
    </source>
</evidence>
<dbReference type="Proteomes" id="UP000307440">
    <property type="component" value="Unassembled WGS sequence"/>
</dbReference>
<evidence type="ECO:0000313" key="1">
    <source>
        <dbReference type="EMBL" id="TFK21938.1"/>
    </source>
</evidence>
<name>A0A5C3L163_COPMA</name>